<dbReference type="EMBL" id="MH412654">
    <property type="protein sequence ID" value="AXQ70437.1"/>
    <property type="molecule type" value="Genomic_DNA"/>
</dbReference>
<dbReference type="KEGG" id="vg:55001818"/>
<organism evidence="2 3">
    <name type="scientific">Synechococcus phage S-T4</name>
    <dbReference type="NCBI Taxonomy" id="2268578"/>
    <lineage>
        <taxon>Viruses</taxon>
        <taxon>Duplodnaviria</taxon>
        <taxon>Heunggongvirae</taxon>
        <taxon>Uroviricota</taxon>
        <taxon>Caudoviricetes</taxon>
        <taxon>Pantevenvirales</taxon>
        <taxon>Kyanoviridae</taxon>
        <taxon>Tamkungvirus</taxon>
        <taxon>Tamkungvirus ST4</taxon>
    </lineage>
</organism>
<feature type="region of interest" description="Disordered" evidence="1">
    <location>
        <begin position="151"/>
        <end position="173"/>
    </location>
</feature>
<protein>
    <recommendedName>
        <fullName evidence="4">Baseplate hub + tail lysozyme</fullName>
    </recommendedName>
</protein>
<evidence type="ECO:0000313" key="3">
    <source>
        <dbReference type="Proteomes" id="UP000257648"/>
    </source>
</evidence>
<feature type="compositionally biased region" description="Gly residues" evidence="1">
    <location>
        <begin position="592"/>
        <end position="601"/>
    </location>
</feature>
<dbReference type="RefSeq" id="YP_009810796.1">
    <property type="nucleotide sequence ID" value="NC_048049.1"/>
</dbReference>
<name>A0A385EHF1_9CAUD</name>
<dbReference type="Gene3D" id="2.40.50.260">
    <property type="entry name" value="Nucleic acid-binding protein domain"/>
    <property type="match status" value="1"/>
</dbReference>
<dbReference type="GeneID" id="55001818"/>
<keyword evidence="3" id="KW-1185">Reference proteome</keyword>
<sequence>MDFREAISTSYFLGRDGYRYWIGKVPSNFKTISDGNNWGERVPVRILGYHTEDTSILPDTDLPIAYVKKPTTVGAGNLQNSGIVGGEIVTGYFMDADEAQQPVIDGVLDRWNNDNQLTLTDLANGANPFLSSPLLESSSIPIWRIAGEGKNPDKNSLLQSQGKSASPKGDNAVNQISDATGGADFVPSIMHAYEMSKLMDEFNGPNNCGDDIVSRIRVEISKIVTILTGVKKYYNTYVLGAVNKVYDFVGQIQNVIQNIAAVMRTLVQRVRNYVLRELRRLLSEALEIILGDVLKDIKDAVISEILDIIFCIFQTTIDELPGLIGDFIAALLGQLAASPLCAAEKFINALVNNILNSIQGVLDPIIADIEDLLNGVLDIGSAISSAIDQVLGLVGFLCLTKNCVEVTKFNSSPFGGPTKKQVDDYNSFLSQLTIPDIGSNAAAWLDNAGLTAEGQTSCDIANSPKCSPPIVSIFGGNPTAEALAAAVVSKKGSIIGVLLESRGLGYRYPPFVAFDDPCGYGSLAGGYAEIDDDGSLTGVIITNPGYGYIDDTDGSTNDNPNPDEREPIKPEPNPPIDDDKDPGSNTVDPGVGDNGGGGGGPIPDEDDPNPIVTVPVVGCLNGVKIVSMGYGYAEGDEIVTVPAKPGLILIPKYTDAGQLVEIEIEGETCGWTDLPDIQINSRTGAGAIIKPNLSFTKATDFTKEEQVRYKTSTLSVVQCIRS</sequence>
<feature type="compositionally biased region" description="Polar residues" evidence="1">
    <location>
        <begin position="154"/>
        <end position="164"/>
    </location>
</feature>
<evidence type="ECO:0000256" key="1">
    <source>
        <dbReference type="SAM" id="MobiDB-lite"/>
    </source>
</evidence>
<evidence type="ECO:0008006" key="4">
    <source>
        <dbReference type="Google" id="ProtNLM"/>
    </source>
</evidence>
<accession>A0A385EHF1</accession>
<feature type="region of interest" description="Disordered" evidence="1">
    <location>
        <begin position="547"/>
        <end position="610"/>
    </location>
</feature>
<dbReference type="Proteomes" id="UP000257648">
    <property type="component" value="Segment"/>
</dbReference>
<reference evidence="3" key="1">
    <citation type="submission" date="2018-05" db="EMBL/GenBank/DDBJ databases">
        <authorList>
            <person name="You S."/>
        </authorList>
    </citation>
    <scope>NUCLEOTIDE SEQUENCE [LARGE SCALE GENOMIC DNA]</scope>
</reference>
<dbReference type="SUPFAM" id="SSF69255">
    <property type="entry name" value="gp5 N-terminal domain-like"/>
    <property type="match status" value="1"/>
</dbReference>
<evidence type="ECO:0000313" key="2">
    <source>
        <dbReference type="EMBL" id="AXQ70437.1"/>
    </source>
</evidence>
<proteinExistence type="predicted"/>